<accession>A0AAV6YCN3</accession>
<evidence type="ECO:0000313" key="3">
    <source>
        <dbReference type="Proteomes" id="UP000824782"/>
    </source>
</evidence>
<reference evidence="2" key="1">
    <citation type="thesis" date="2020" institute="ProQuest LLC" country="789 East Eisenhower Parkway, Ann Arbor, MI, USA">
        <title>Comparative Genomics and Chromosome Evolution.</title>
        <authorList>
            <person name="Mudd A.B."/>
        </authorList>
    </citation>
    <scope>NUCLEOTIDE SEQUENCE</scope>
    <source>
        <strain evidence="2">237g6f4</strain>
        <tissue evidence="2">Blood</tissue>
    </source>
</reference>
<gene>
    <name evidence="2" type="ORF">GDO81_030201</name>
</gene>
<feature type="region of interest" description="Disordered" evidence="1">
    <location>
        <begin position="1"/>
        <end position="24"/>
    </location>
</feature>
<dbReference type="AlphaFoldDB" id="A0AAV6YCN3"/>
<feature type="compositionally biased region" description="Basic and acidic residues" evidence="1">
    <location>
        <begin position="8"/>
        <end position="19"/>
    </location>
</feature>
<keyword evidence="3" id="KW-1185">Reference proteome</keyword>
<dbReference type="Proteomes" id="UP000824782">
    <property type="component" value="Unassembled WGS sequence"/>
</dbReference>
<proteinExistence type="predicted"/>
<comment type="caution">
    <text evidence="2">The sequence shown here is derived from an EMBL/GenBank/DDBJ whole genome shotgun (WGS) entry which is preliminary data.</text>
</comment>
<evidence type="ECO:0000256" key="1">
    <source>
        <dbReference type="SAM" id="MobiDB-lite"/>
    </source>
</evidence>
<protein>
    <recommendedName>
        <fullName evidence="4">MHC class I antigen</fullName>
    </recommendedName>
</protein>
<evidence type="ECO:0008006" key="4">
    <source>
        <dbReference type="Google" id="ProtNLM"/>
    </source>
</evidence>
<name>A0AAV6YCN3_ENGPU</name>
<evidence type="ECO:0000313" key="2">
    <source>
        <dbReference type="EMBL" id="KAG8534826.1"/>
    </source>
</evidence>
<sequence>MRYCRASHRAEDEMHKADSDQGIGWTKQSMGEDRGPVTDWVGLGGAVQIPGETGHVVQWASGLYARRMDDEGAIC</sequence>
<organism evidence="2 3">
    <name type="scientific">Engystomops pustulosus</name>
    <name type="common">Tungara frog</name>
    <name type="synonym">Physalaemus pustulosus</name>
    <dbReference type="NCBI Taxonomy" id="76066"/>
    <lineage>
        <taxon>Eukaryota</taxon>
        <taxon>Metazoa</taxon>
        <taxon>Chordata</taxon>
        <taxon>Craniata</taxon>
        <taxon>Vertebrata</taxon>
        <taxon>Euteleostomi</taxon>
        <taxon>Amphibia</taxon>
        <taxon>Batrachia</taxon>
        <taxon>Anura</taxon>
        <taxon>Neobatrachia</taxon>
        <taxon>Hyloidea</taxon>
        <taxon>Leptodactylidae</taxon>
        <taxon>Leiuperinae</taxon>
        <taxon>Engystomops</taxon>
    </lineage>
</organism>
<dbReference type="EMBL" id="WNYA01089456">
    <property type="protein sequence ID" value="KAG8534826.1"/>
    <property type="molecule type" value="Genomic_DNA"/>
</dbReference>